<dbReference type="AlphaFoldDB" id="A0A229RN11"/>
<dbReference type="EMBL" id="NMQU01000069">
    <property type="protein sequence ID" value="OXM47869.1"/>
    <property type="molecule type" value="Genomic_DNA"/>
</dbReference>
<accession>A0A229RN11</accession>
<dbReference type="RefSeq" id="WP_020629687.1">
    <property type="nucleotide sequence ID" value="NZ_KB913032.1"/>
</dbReference>
<keyword evidence="2" id="KW-1185">Reference proteome</keyword>
<gene>
    <name evidence="1" type="ORF">CFP75_23185</name>
</gene>
<name>A0A229RN11_AMYAL</name>
<reference evidence="1 2" key="1">
    <citation type="submission" date="2017-07" db="EMBL/GenBank/DDBJ databases">
        <title>Amycolatopsis alba DSM 44262 Genome sequencing and assembly.</title>
        <authorList>
            <person name="Kaur N."/>
            <person name="Mayilraj S."/>
        </authorList>
    </citation>
    <scope>NUCLEOTIDE SEQUENCE [LARGE SCALE GENOMIC DNA]</scope>
    <source>
        <strain evidence="1 2">DSM 44262</strain>
    </source>
</reference>
<sequence>MVEGIVTIQLERDRVSCSAAVVEAALRWLAVRKDGKPLRFLRYAIEDPASESAAVLGCLVRPTESMITASPEVRALAVWGLILDEIEKIGSTNESRRRNVLAAAFRLDGRAEWKSTLDDRFGQLKDLPGVFGDPPPSTTTPMHKAWRRAMSDKLAPCLAENLEILEGEAWRPYVEIARASNAIPEPRAPRGRVPSDGAQPVFAERLLVAVEMRCRTAYRRLTVRNVIAREDGVEGYMARALTGETDGLASIPIKAIFGCHVETSPGAQPGDPLVVELSFPKPLRKGERHEFISLACDDDLDEERKWINVDVDHHGIAPGVVDADGRVTGGLSISVTFDDCVPDACWWYAEQTEYERMVRPPAGDRHLLEIRRGVVEHTFLEPCHPREEYGIAFRWPLEAGPHRSPTWPASVSG</sequence>
<evidence type="ECO:0000313" key="2">
    <source>
        <dbReference type="Proteomes" id="UP000215563"/>
    </source>
</evidence>
<organism evidence="1 2">
    <name type="scientific">Amycolatopsis alba DSM 44262</name>
    <dbReference type="NCBI Taxonomy" id="1125972"/>
    <lineage>
        <taxon>Bacteria</taxon>
        <taxon>Bacillati</taxon>
        <taxon>Actinomycetota</taxon>
        <taxon>Actinomycetes</taxon>
        <taxon>Pseudonocardiales</taxon>
        <taxon>Pseudonocardiaceae</taxon>
        <taxon>Amycolatopsis</taxon>
    </lineage>
</organism>
<proteinExistence type="predicted"/>
<evidence type="ECO:0000313" key="1">
    <source>
        <dbReference type="EMBL" id="OXM47869.1"/>
    </source>
</evidence>
<protein>
    <submittedName>
        <fullName evidence="1">Uncharacterized protein</fullName>
    </submittedName>
</protein>
<dbReference type="Proteomes" id="UP000215563">
    <property type="component" value="Unassembled WGS sequence"/>
</dbReference>
<comment type="caution">
    <text evidence="1">The sequence shown here is derived from an EMBL/GenBank/DDBJ whole genome shotgun (WGS) entry which is preliminary data.</text>
</comment>